<evidence type="ECO:0000256" key="5">
    <source>
        <dbReference type="ARBA" id="ARBA00022989"/>
    </source>
</evidence>
<dbReference type="SUPFAM" id="SSF103473">
    <property type="entry name" value="MFS general substrate transporter"/>
    <property type="match status" value="1"/>
</dbReference>
<feature type="transmembrane region" description="Helical" evidence="7">
    <location>
        <begin position="82"/>
        <end position="103"/>
    </location>
</feature>
<evidence type="ECO:0000259" key="8">
    <source>
        <dbReference type="PROSITE" id="PS50850"/>
    </source>
</evidence>
<protein>
    <submittedName>
        <fullName evidence="9">MFS family permease</fullName>
    </submittedName>
</protein>
<feature type="transmembrane region" description="Helical" evidence="7">
    <location>
        <begin position="109"/>
        <end position="129"/>
    </location>
</feature>
<feature type="domain" description="Major facilitator superfamily (MFS) profile" evidence="8">
    <location>
        <begin position="17"/>
        <end position="406"/>
    </location>
</feature>
<dbReference type="InterPro" id="IPR050171">
    <property type="entry name" value="MFS_Transporters"/>
</dbReference>
<comment type="caution">
    <text evidence="9">The sequence shown here is derived from an EMBL/GenBank/DDBJ whole genome shotgun (WGS) entry which is preliminary data.</text>
</comment>
<evidence type="ECO:0000256" key="2">
    <source>
        <dbReference type="ARBA" id="ARBA00022448"/>
    </source>
</evidence>
<organism evidence="9 10">
    <name type="scientific">Clostridium punense</name>
    <dbReference type="NCBI Taxonomy" id="1054297"/>
    <lineage>
        <taxon>Bacteria</taxon>
        <taxon>Bacillati</taxon>
        <taxon>Bacillota</taxon>
        <taxon>Clostridia</taxon>
        <taxon>Eubacteriales</taxon>
        <taxon>Clostridiaceae</taxon>
        <taxon>Clostridium</taxon>
    </lineage>
</organism>
<feature type="transmembrane region" description="Helical" evidence="7">
    <location>
        <begin position="20"/>
        <end position="41"/>
    </location>
</feature>
<evidence type="ECO:0000256" key="6">
    <source>
        <dbReference type="ARBA" id="ARBA00023136"/>
    </source>
</evidence>
<dbReference type="PROSITE" id="PS00216">
    <property type="entry name" value="SUGAR_TRANSPORT_1"/>
    <property type="match status" value="1"/>
</dbReference>
<proteinExistence type="predicted"/>
<dbReference type="InterPro" id="IPR005829">
    <property type="entry name" value="Sugar_transporter_CS"/>
</dbReference>
<dbReference type="InterPro" id="IPR011701">
    <property type="entry name" value="MFS"/>
</dbReference>
<dbReference type="InterPro" id="IPR020846">
    <property type="entry name" value="MFS_dom"/>
</dbReference>
<dbReference type="EMBL" id="JAGGLL010000004">
    <property type="protein sequence ID" value="MBP2021050.1"/>
    <property type="molecule type" value="Genomic_DNA"/>
</dbReference>
<keyword evidence="2" id="KW-0813">Transport</keyword>
<evidence type="ECO:0000256" key="3">
    <source>
        <dbReference type="ARBA" id="ARBA00022475"/>
    </source>
</evidence>
<dbReference type="InterPro" id="IPR036259">
    <property type="entry name" value="MFS_trans_sf"/>
</dbReference>
<feature type="transmembrane region" description="Helical" evidence="7">
    <location>
        <begin position="170"/>
        <end position="190"/>
    </location>
</feature>
<sequence length="412" mass="45775">MKKYKNFILQYSNLSRGVYILFITNIITKLGNFVIPFLTLYLTKGLNFPPDKVGFLIMIGAGFYIPGSLIGGKIADHYGRKYLVIFSQLAAALCFIPCTINPYSFYSAYFIFGFIFFSAMTEPGYIALISDFTTKTNRNEIFSLLYIGSNVGTAIGAILAGYLFNDYIRFIFIGNIVAILISIILVQFFIDEPFKKEKFHSSNGELDESEKAVDSGFIRAFFSRPLLVAFSITCIIFSFTHAQCLFVIPLQTSELFGGEGSKIFGYVITTNSIIVVTLTTFITTATKKFPALTNVALGGIMYFIGFGMLYFVTSPTLFILSSIIWSTGEILVYTNQSIFIISQTPISHRGRFNAVLPLITGAGRAVGPAIMGKFIALTEIKAAWLLIMVLISLASMTMYFLQIYSVNKSNIQ</sequence>
<evidence type="ECO:0000256" key="1">
    <source>
        <dbReference type="ARBA" id="ARBA00004651"/>
    </source>
</evidence>
<feature type="transmembrane region" description="Helical" evidence="7">
    <location>
        <begin position="141"/>
        <end position="164"/>
    </location>
</feature>
<keyword evidence="5 7" id="KW-1133">Transmembrane helix</keyword>
<name>A0ABS4JZT8_9CLOT</name>
<dbReference type="PROSITE" id="PS50850">
    <property type="entry name" value="MFS"/>
    <property type="match status" value="1"/>
</dbReference>
<feature type="transmembrane region" description="Helical" evidence="7">
    <location>
        <begin position="382"/>
        <end position="401"/>
    </location>
</feature>
<feature type="transmembrane region" description="Helical" evidence="7">
    <location>
        <begin position="317"/>
        <end position="334"/>
    </location>
</feature>
<evidence type="ECO:0000256" key="4">
    <source>
        <dbReference type="ARBA" id="ARBA00022692"/>
    </source>
</evidence>
<dbReference type="Proteomes" id="UP001519308">
    <property type="component" value="Unassembled WGS sequence"/>
</dbReference>
<dbReference type="PANTHER" id="PTHR23517">
    <property type="entry name" value="RESISTANCE PROTEIN MDTM, PUTATIVE-RELATED-RELATED"/>
    <property type="match status" value="1"/>
</dbReference>
<accession>A0ABS4JZT8</accession>
<evidence type="ECO:0000313" key="9">
    <source>
        <dbReference type="EMBL" id="MBP2021050.1"/>
    </source>
</evidence>
<keyword evidence="3" id="KW-1003">Cell membrane</keyword>
<reference evidence="9 10" key="1">
    <citation type="submission" date="2021-03" db="EMBL/GenBank/DDBJ databases">
        <title>Genomic Encyclopedia of Type Strains, Phase IV (KMG-IV): sequencing the most valuable type-strain genomes for metagenomic binning, comparative biology and taxonomic classification.</title>
        <authorList>
            <person name="Goeker M."/>
        </authorList>
    </citation>
    <scope>NUCLEOTIDE SEQUENCE [LARGE SCALE GENOMIC DNA]</scope>
    <source>
        <strain evidence="9 10">DSM 28650</strain>
    </source>
</reference>
<evidence type="ECO:0000313" key="10">
    <source>
        <dbReference type="Proteomes" id="UP001519308"/>
    </source>
</evidence>
<evidence type="ECO:0000256" key="7">
    <source>
        <dbReference type="SAM" id="Phobius"/>
    </source>
</evidence>
<comment type="subcellular location">
    <subcellularLocation>
        <location evidence="1">Cell membrane</location>
        <topology evidence="1">Multi-pass membrane protein</topology>
    </subcellularLocation>
</comment>
<feature type="transmembrane region" description="Helical" evidence="7">
    <location>
        <begin position="226"/>
        <end position="251"/>
    </location>
</feature>
<feature type="transmembrane region" description="Helical" evidence="7">
    <location>
        <begin position="53"/>
        <end position="70"/>
    </location>
</feature>
<feature type="transmembrane region" description="Helical" evidence="7">
    <location>
        <begin position="263"/>
        <end position="284"/>
    </location>
</feature>
<dbReference type="Gene3D" id="1.20.1250.20">
    <property type="entry name" value="MFS general substrate transporter like domains"/>
    <property type="match status" value="1"/>
</dbReference>
<keyword evidence="10" id="KW-1185">Reference proteome</keyword>
<keyword evidence="6 7" id="KW-0472">Membrane</keyword>
<dbReference type="Pfam" id="PF07690">
    <property type="entry name" value="MFS_1"/>
    <property type="match status" value="1"/>
</dbReference>
<feature type="transmembrane region" description="Helical" evidence="7">
    <location>
        <begin position="291"/>
        <end position="311"/>
    </location>
</feature>
<dbReference type="RefSeq" id="WP_021281828.1">
    <property type="nucleotide sequence ID" value="NZ_JAGGLL010000004.1"/>
</dbReference>
<keyword evidence="4 7" id="KW-0812">Transmembrane</keyword>
<gene>
    <name evidence="9" type="ORF">J2Z44_000834</name>
</gene>